<comment type="cofactor">
    <cofactor evidence="1">
        <name>[4Fe-4S] cluster</name>
        <dbReference type="ChEBI" id="CHEBI:49883"/>
    </cofactor>
</comment>
<dbReference type="PROSITE" id="PS51318">
    <property type="entry name" value="TAT"/>
    <property type="match status" value="1"/>
</dbReference>
<comment type="subcellular location">
    <subcellularLocation>
        <location evidence="2">Cell envelope</location>
    </subcellularLocation>
</comment>
<keyword evidence="4" id="KW-0004">4Fe-4S</keyword>
<dbReference type="Pfam" id="PF04879">
    <property type="entry name" value="Molybdop_Fe4S4"/>
    <property type="match status" value="1"/>
</dbReference>
<dbReference type="EMBL" id="LVWL01000018">
    <property type="protein sequence ID" value="ORI08541.1"/>
    <property type="molecule type" value="Genomic_DNA"/>
</dbReference>
<name>A0A1X0U345_9BACT</name>
<dbReference type="GO" id="GO:0030151">
    <property type="term" value="F:molybdenum ion binding"/>
    <property type="evidence" value="ECO:0007669"/>
    <property type="project" value="TreeGrafter"/>
</dbReference>
<sequence length="187" mass="20404">MSEANLRLMPHSNAVGRRSFLKMAALAGVAGGMSGLAASSVTRSATKEEMANPFPNSKIVKTVCTVCSVGCGVRAEVENGVWVRQEVAQDHPVSAGGHCCKGSDVIDMVRSHCRVKYPMKKVGGKWKRISYKEALDEIGAKLKAYREKNPEQVMFLGSAKDCNEQSYYISKFVAMFGTNNLDHQARL</sequence>
<evidence type="ECO:0000256" key="9">
    <source>
        <dbReference type="ARBA" id="ARBA00023014"/>
    </source>
</evidence>
<evidence type="ECO:0000256" key="2">
    <source>
        <dbReference type="ARBA" id="ARBA00004196"/>
    </source>
</evidence>
<dbReference type="InterPro" id="IPR006311">
    <property type="entry name" value="TAT_signal"/>
</dbReference>
<dbReference type="PROSITE" id="PS51669">
    <property type="entry name" value="4FE4S_MOW_BIS_MGD"/>
    <property type="match status" value="1"/>
</dbReference>
<proteinExistence type="inferred from homology"/>
<dbReference type="PANTHER" id="PTHR43598">
    <property type="entry name" value="TUNGSTEN-CONTAINING FORMYLMETHANOFURAN DEHYDROGENASE 2 SUBUNIT B"/>
    <property type="match status" value="1"/>
</dbReference>
<evidence type="ECO:0000313" key="11">
    <source>
        <dbReference type="EMBL" id="ORI08541.1"/>
    </source>
</evidence>
<dbReference type="PANTHER" id="PTHR43598:SF1">
    <property type="entry name" value="FORMATE DEHYDROGENASE-O MAJOR SUBUNIT"/>
    <property type="match status" value="1"/>
</dbReference>
<gene>
    <name evidence="11" type="ORF">A3835_03110</name>
</gene>
<dbReference type="GO" id="GO:0009055">
    <property type="term" value="F:electron transfer activity"/>
    <property type="evidence" value="ECO:0007669"/>
    <property type="project" value="TreeGrafter"/>
</dbReference>
<evidence type="ECO:0000313" key="12">
    <source>
        <dbReference type="Proteomes" id="UP000192671"/>
    </source>
</evidence>
<keyword evidence="5" id="KW-0500">Molybdenum</keyword>
<evidence type="ECO:0000256" key="6">
    <source>
        <dbReference type="ARBA" id="ARBA00022723"/>
    </source>
</evidence>
<keyword evidence="7" id="KW-0560">Oxidoreductase</keyword>
<keyword evidence="8" id="KW-0408">Iron</keyword>
<dbReference type="GO" id="GO:0009061">
    <property type="term" value="P:anaerobic respiration"/>
    <property type="evidence" value="ECO:0007669"/>
    <property type="project" value="TreeGrafter"/>
</dbReference>
<dbReference type="InterPro" id="IPR027467">
    <property type="entry name" value="MopterinOxRdtase_cofactor_BS"/>
</dbReference>
<dbReference type="InterPro" id="IPR006656">
    <property type="entry name" value="Mopterin_OxRdtase"/>
</dbReference>
<keyword evidence="6" id="KW-0479">Metal-binding</keyword>
<accession>A0A1X0U345</accession>
<keyword evidence="9" id="KW-0411">Iron-sulfur</keyword>
<dbReference type="InterPro" id="IPR019546">
    <property type="entry name" value="TAT_signal_bac_arc"/>
</dbReference>
<evidence type="ECO:0000256" key="3">
    <source>
        <dbReference type="ARBA" id="ARBA00010312"/>
    </source>
</evidence>
<evidence type="ECO:0000256" key="8">
    <source>
        <dbReference type="ARBA" id="ARBA00023004"/>
    </source>
</evidence>
<dbReference type="GO" id="GO:0030313">
    <property type="term" value="C:cell envelope"/>
    <property type="evidence" value="ECO:0007669"/>
    <property type="project" value="UniProtKB-SubCell"/>
</dbReference>
<evidence type="ECO:0000256" key="4">
    <source>
        <dbReference type="ARBA" id="ARBA00022485"/>
    </source>
</evidence>
<organism evidence="11 12">
    <name type="scientific">Campylobacter concisus</name>
    <dbReference type="NCBI Taxonomy" id="199"/>
    <lineage>
        <taxon>Bacteria</taxon>
        <taxon>Pseudomonadati</taxon>
        <taxon>Campylobacterota</taxon>
        <taxon>Epsilonproteobacteria</taxon>
        <taxon>Campylobacterales</taxon>
        <taxon>Campylobacteraceae</taxon>
        <taxon>Campylobacter</taxon>
    </lineage>
</organism>
<reference evidence="11 12" key="1">
    <citation type="journal article" date="2017" name="Gene Rep">
        <title>The ribosomal RNA operon (rrn) of Campylobacter concisus supports molecular typing to genomospecies level.</title>
        <authorList>
            <person name="Huq M."/>
            <person name="Van T.T.H."/>
            <person name="Gurtler V."/>
            <person name="Elshagmani E."/>
            <person name="Allemailem K.S."/>
            <person name="Smooker P.M."/>
            <person name="Istivan T.S."/>
        </authorList>
    </citation>
    <scope>NUCLEOTIDE SEQUENCE [LARGE SCALE GENOMIC DNA]</scope>
    <source>
        <strain evidence="11 12">RCH 26</strain>
    </source>
</reference>
<evidence type="ECO:0000259" key="10">
    <source>
        <dbReference type="PROSITE" id="PS51669"/>
    </source>
</evidence>
<dbReference type="Gene3D" id="2.20.25.90">
    <property type="entry name" value="ADC-like domains"/>
    <property type="match status" value="1"/>
</dbReference>
<dbReference type="AlphaFoldDB" id="A0A1X0U345"/>
<dbReference type="InterPro" id="IPR006963">
    <property type="entry name" value="Mopterin_OxRdtase_4Fe-4S_dom"/>
</dbReference>
<evidence type="ECO:0000256" key="7">
    <source>
        <dbReference type="ARBA" id="ARBA00023002"/>
    </source>
</evidence>
<dbReference type="Gene3D" id="3.40.50.740">
    <property type="match status" value="1"/>
</dbReference>
<comment type="caution">
    <text evidence="11">The sequence shown here is derived from an EMBL/GenBank/DDBJ whole genome shotgun (WGS) entry which is preliminary data.</text>
</comment>
<dbReference type="Proteomes" id="UP000192671">
    <property type="component" value="Unassembled WGS sequence"/>
</dbReference>
<comment type="similarity">
    <text evidence="3">Belongs to the prokaryotic molybdopterin-containing oxidoreductase family.</text>
</comment>
<protein>
    <submittedName>
        <fullName evidence="11">Formate dehydrogenase</fullName>
    </submittedName>
</protein>
<dbReference type="Pfam" id="PF00384">
    <property type="entry name" value="Molybdopterin"/>
    <property type="match status" value="1"/>
</dbReference>
<dbReference type="PROSITE" id="PS00551">
    <property type="entry name" value="MOLYBDOPTERIN_PROK_1"/>
    <property type="match status" value="1"/>
</dbReference>
<dbReference type="GO" id="GO:0016491">
    <property type="term" value="F:oxidoreductase activity"/>
    <property type="evidence" value="ECO:0007669"/>
    <property type="project" value="UniProtKB-KW"/>
</dbReference>
<dbReference type="SMART" id="SM00926">
    <property type="entry name" value="Molybdop_Fe4S4"/>
    <property type="match status" value="1"/>
</dbReference>
<evidence type="ECO:0000256" key="5">
    <source>
        <dbReference type="ARBA" id="ARBA00022505"/>
    </source>
</evidence>
<dbReference type="SUPFAM" id="SSF53706">
    <property type="entry name" value="Formate dehydrogenase/DMSO reductase, domains 1-3"/>
    <property type="match status" value="1"/>
</dbReference>
<feature type="domain" description="4Fe-4S Mo/W bis-MGD-type" evidence="10">
    <location>
        <begin position="57"/>
        <end position="113"/>
    </location>
</feature>
<evidence type="ECO:0000256" key="1">
    <source>
        <dbReference type="ARBA" id="ARBA00001966"/>
    </source>
</evidence>
<dbReference type="NCBIfam" id="TIGR01409">
    <property type="entry name" value="TAT_signal_seq"/>
    <property type="match status" value="1"/>
</dbReference>
<dbReference type="GO" id="GO:0051539">
    <property type="term" value="F:4 iron, 4 sulfur cluster binding"/>
    <property type="evidence" value="ECO:0007669"/>
    <property type="project" value="UniProtKB-KW"/>
</dbReference>